<evidence type="ECO:0000313" key="2">
    <source>
        <dbReference type="Proteomes" id="UP000598271"/>
    </source>
</evidence>
<reference evidence="1 2" key="1">
    <citation type="journal article" date="2014" name="Int. J. Syst. Evol. Microbiol.">
        <title>Complete genome sequence of Corynebacterium casei LMG S-19264T (=DSM 44701T), isolated from a smear-ripened cheese.</title>
        <authorList>
            <consortium name="US DOE Joint Genome Institute (JGI-PGF)"/>
            <person name="Walter F."/>
            <person name="Albersmeier A."/>
            <person name="Kalinowski J."/>
            <person name="Ruckert C."/>
        </authorList>
    </citation>
    <scope>NUCLEOTIDE SEQUENCE [LARGE SCALE GENOMIC DNA]</scope>
    <source>
        <strain evidence="1 2">KCTC 12866</strain>
    </source>
</reference>
<protein>
    <submittedName>
        <fullName evidence="1">Uncharacterized protein</fullName>
    </submittedName>
</protein>
<dbReference type="EMBL" id="BMXF01000006">
    <property type="protein sequence ID" value="GHB85526.1"/>
    <property type="molecule type" value="Genomic_DNA"/>
</dbReference>
<proteinExistence type="predicted"/>
<gene>
    <name evidence="1" type="ORF">GCM10007390_46150</name>
</gene>
<name>A0A8J3D7H2_9BACT</name>
<dbReference type="AlphaFoldDB" id="A0A8J3D7H2"/>
<evidence type="ECO:0000313" key="1">
    <source>
        <dbReference type="EMBL" id="GHB85526.1"/>
    </source>
</evidence>
<accession>A0A8J3D7H2</accession>
<sequence length="110" mass="12612">MPLLYLDYELRKEFIIDNYCVNKNRPELHCDGKCYLATRLAAVQEQEQKQAERNFVFKLLENVTDCRTFFANFSAPEYLTGDLAKTSFSYSPSSFDDAALSGVFHPPQLG</sequence>
<organism evidence="1 2">
    <name type="scientific">Persicitalea jodogahamensis</name>
    <dbReference type="NCBI Taxonomy" id="402147"/>
    <lineage>
        <taxon>Bacteria</taxon>
        <taxon>Pseudomonadati</taxon>
        <taxon>Bacteroidota</taxon>
        <taxon>Cytophagia</taxon>
        <taxon>Cytophagales</taxon>
        <taxon>Spirosomataceae</taxon>
        <taxon>Persicitalea</taxon>
    </lineage>
</organism>
<dbReference type="Proteomes" id="UP000598271">
    <property type="component" value="Unassembled WGS sequence"/>
</dbReference>
<comment type="caution">
    <text evidence="1">The sequence shown here is derived from an EMBL/GenBank/DDBJ whole genome shotgun (WGS) entry which is preliminary data.</text>
</comment>
<keyword evidence="2" id="KW-1185">Reference proteome</keyword>